<protein>
    <recommendedName>
        <fullName evidence="2">TonB C-terminal domain-containing protein</fullName>
    </recommendedName>
</protein>
<dbReference type="RefSeq" id="WP_179954813.1">
    <property type="nucleotide sequence ID" value="NZ_AP019736.1"/>
</dbReference>
<keyword evidence="4" id="KW-1185">Reference proteome</keyword>
<organism evidence="3 4">
    <name type="scientific">Alistipes dispar</name>
    <dbReference type="NCBI Taxonomy" id="2585119"/>
    <lineage>
        <taxon>Bacteria</taxon>
        <taxon>Pseudomonadati</taxon>
        <taxon>Bacteroidota</taxon>
        <taxon>Bacteroidia</taxon>
        <taxon>Bacteroidales</taxon>
        <taxon>Rikenellaceae</taxon>
        <taxon>Alistipes</taxon>
    </lineage>
</organism>
<accession>A0A4Y1X506</accession>
<dbReference type="EMBL" id="AP019736">
    <property type="protein sequence ID" value="BBL07569.1"/>
    <property type="molecule type" value="Genomic_DNA"/>
</dbReference>
<keyword evidence="1" id="KW-0732">Signal</keyword>
<dbReference type="InterPro" id="IPR037682">
    <property type="entry name" value="TonB_C"/>
</dbReference>
<feature type="chain" id="PRO_5021302291" description="TonB C-terminal domain-containing protein" evidence="1">
    <location>
        <begin position="19"/>
        <end position="247"/>
    </location>
</feature>
<dbReference type="GeneID" id="98674194"/>
<reference evidence="4" key="1">
    <citation type="submission" date="2019-06" db="EMBL/GenBank/DDBJ databases">
        <title>Alistipes onderdonkii subsp. vulgaris subsp. nov., Alistipes dispar sp. nov. and Alistipes communis sp. nov., isolated from human faeces, and creation of Alistipes onderdonkii subsp. onderdonkii subsp. nov.</title>
        <authorList>
            <person name="Sakamoto M."/>
            <person name="Ikeyama N."/>
            <person name="Ogata Y."/>
            <person name="Suda W."/>
            <person name="Iino T."/>
            <person name="Hattori M."/>
            <person name="Ohkuma M."/>
        </authorList>
    </citation>
    <scope>NUCLEOTIDE SEQUENCE [LARGE SCALE GENOMIC DNA]</scope>
    <source>
        <strain evidence="4">5CPEGH6</strain>
    </source>
</reference>
<proteinExistence type="predicted"/>
<dbReference type="Proteomes" id="UP000319374">
    <property type="component" value="Chromosome"/>
</dbReference>
<dbReference type="SUPFAM" id="SSF74653">
    <property type="entry name" value="TolA/TonB C-terminal domain"/>
    <property type="match status" value="1"/>
</dbReference>
<sequence length="247" mass="28305">MKKYLLLPIISAAFCTFAAFGQEQPEAPRFNGADVQYFMRRLIGEFGKVVRERNVPAETLSPKVGVAFMVRADGSIDEWRFRDSTSEGRDRCDLAPASEATRATLTEAFSRLGGWTPATYADGRTTDYTLRLTLRIPVEKYLREQDPDPLLFLGEDPDKSFTEWMRERVRYDERFARVGGIVCVKFYIEPDGRITIGETLETPDPKLSKEVIRVIRGSKGKWTPRKVDGVPQRTAYEYRCNYVNESY</sequence>
<dbReference type="GO" id="GO:0055085">
    <property type="term" value="P:transmembrane transport"/>
    <property type="evidence" value="ECO:0007669"/>
    <property type="project" value="InterPro"/>
</dbReference>
<gene>
    <name evidence="3" type="ORF">A5CPEGH6_22070</name>
</gene>
<dbReference type="Pfam" id="PF03544">
    <property type="entry name" value="TonB_C"/>
    <property type="match status" value="1"/>
</dbReference>
<name>A0A4Y1X506_9BACT</name>
<evidence type="ECO:0000259" key="2">
    <source>
        <dbReference type="Pfam" id="PF03544"/>
    </source>
</evidence>
<dbReference type="AlphaFoldDB" id="A0A4Y1X506"/>
<dbReference type="Gene3D" id="3.30.1150.10">
    <property type="match status" value="1"/>
</dbReference>
<evidence type="ECO:0000313" key="4">
    <source>
        <dbReference type="Proteomes" id="UP000319374"/>
    </source>
</evidence>
<feature type="domain" description="TonB C-terminal" evidence="2">
    <location>
        <begin position="177"/>
        <end position="242"/>
    </location>
</feature>
<evidence type="ECO:0000256" key="1">
    <source>
        <dbReference type="SAM" id="SignalP"/>
    </source>
</evidence>
<dbReference type="KEGG" id="ada:A5CPEGH6_22070"/>
<evidence type="ECO:0000313" key="3">
    <source>
        <dbReference type="EMBL" id="BBL07569.1"/>
    </source>
</evidence>
<feature type="signal peptide" evidence="1">
    <location>
        <begin position="1"/>
        <end position="18"/>
    </location>
</feature>